<organism evidence="1 3">
    <name type="scientific">Anaerococcus octavius</name>
    <dbReference type="NCBI Taxonomy" id="54007"/>
    <lineage>
        <taxon>Bacteria</taxon>
        <taxon>Bacillati</taxon>
        <taxon>Bacillota</taxon>
        <taxon>Tissierellia</taxon>
        <taxon>Tissierellales</taxon>
        <taxon>Peptoniphilaceae</taxon>
        <taxon>Anaerococcus</taxon>
    </lineage>
</organism>
<reference evidence="2 4" key="2">
    <citation type="submission" date="2018-06" db="EMBL/GenBank/DDBJ databases">
        <authorList>
            <consortium name="Pathogen Informatics"/>
            <person name="Doyle S."/>
        </authorList>
    </citation>
    <scope>NUCLEOTIDE SEQUENCE [LARGE SCALE GENOMIC DNA]</scope>
    <source>
        <strain evidence="2 4">NCTC9810</strain>
    </source>
</reference>
<accession>A0A2I1MC32</accession>
<protein>
    <submittedName>
        <fullName evidence="1">Uncharacterized protein</fullName>
    </submittedName>
</protein>
<gene>
    <name evidence="1" type="ORF">CYJ34_02675</name>
    <name evidence="2" type="ORF">NCTC9810_01664</name>
</gene>
<dbReference type="Proteomes" id="UP000255124">
    <property type="component" value="Unassembled WGS sequence"/>
</dbReference>
<dbReference type="RefSeq" id="WP_101539788.1">
    <property type="nucleotide sequence ID" value="NZ_CALTZC010000006.1"/>
</dbReference>
<keyword evidence="3" id="KW-1185">Reference proteome</keyword>
<evidence type="ECO:0000313" key="4">
    <source>
        <dbReference type="Proteomes" id="UP000255124"/>
    </source>
</evidence>
<proteinExistence type="predicted"/>
<dbReference type="OrthoDB" id="2042892at2"/>
<sequence>MKKVKKTNVCVKAIELGKCSDLEKDLIKIGLIVKHDGYYEVYSAETSTFGEIAKDGDFVKIDKANNPYPNSRQRFLNYHRHRDGYNYEQFPLILWSWQYGDDEDDVIKYLLDNGKLTINPDSDVAFYKAELWETTLRAKKNDIILIYNVKRAGKEIIDVDFNFIDKIEFDQTYEYIN</sequence>
<evidence type="ECO:0000313" key="3">
    <source>
        <dbReference type="Proteomes" id="UP000234335"/>
    </source>
</evidence>
<dbReference type="AlphaFoldDB" id="A0A2I1MC32"/>
<dbReference type="EMBL" id="PKGS01000001">
    <property type="protein sequence ID" value="PKZ17629.1"/>
    <property type="molecule type" value="Genomic_DNA"/>
</dbReference>
<name>A0A2I1MC32_9FIRM</name>
<dbReference type="EMBL" id="UFTA01000002">
    <property type="protein sequence ID" value="SUU93312.1"/>
    <property type="molecule type" value="Genomic_DNA"/>
</dbReference>
<reference evidence="1 3" key="1">
    <citation type="submission" date="2017-12" db="EMBL/GenBank/DDBJ databases">
        <title>Phylogenetic diversity of female urinary microbiome.</title>
        <authorList>
            <person name="Thomas-White K."/>
            <person name="Wolfe A.J."/>
        </authorList>
    </citation>
    <scope>NUCLEOTIDE SEQUENCE [LARGE SCALE GENOMIC DNA]</scope>
    <source>
        <strain evidence="1 3">UMB0119</strain>
    </source>
</reference>
<evidence type="ECO:0000313" key="1">
    <source>
        <dbReference type="EMBL" id="PKZ17629.1"/>
    </source>
</evidence>
<dbReference type="Proteomes" id="UP000234335">
    <property type="component" value="Unassembled WGS sequence"/>
</dbReference>
<evidence type="ECO:0000313" key="2">
    <source>
        <dbReference type="EMBL" id="SUU93312.1"/>
    </source>
</evidence>